<evidence type="ECO:0008006" key="4">
    <source>
        <dbReference type="Google" id="ProtNLM"/>
    </source>
</evidence>
<gene>
    <name evidence="2" type="ORF">BC008_03395</name>
</gene>
<feature type="chain" id="PRO_5006890250" description="Peptidase M10 metallopeptidase domain-containing protein" evidence="1">
    <location>
        <begin position="36"/>
        <end position="656"/>
    </location>
</feature>
<dbReference type="Proteomes" id="UP000053372">
    <property type="component" value="Unassembled WGS sequence"/>
</dbReference>
<feature type="signal peptide" evidence="1">
    <location>
        <begin position="1"/>
        <end position="35"/>
    </location>
</feature>
<organism evidence="2 3">
    <name type="scientific">Mastigocoleus testarum BC008</name>
    <dbReference type="NCBI Taxonomy" id="371196"/>
    <lineage>
        <taxon>Bacteria</taxon>
        <taxon>Bacillati</taxon>
        <taxon>Cyanobacteriota</taxon>
        <taxon>Cyanophyceae</taxon>
        <taxon>Nostocales</taxon>
        <taxon>Hapalosiphonaceae</taxon>
        <taxon>Mastigocoleus</taxon>
    </lineage>
</organism>
<dbReference type="GO" id="GO:0008237">
    <property type="term" value="F:metallopeptidase activity"/>
    <property type="evidence" value="ECO:0007669"/>
    <property type="project" value="InterPro"/>
</dbReference>
<dbReference type="EMBL" id="LMTZ01000031">
    <property type="protein sequence ID" value="KST69246.1"/>
    <property type="molecule type" value="Genomic_DNA"/>
</dbReference>
<dbReference type="AlphaFoldDB" id="A0A0V7ZXW6"/>
<dbReference type="InterPro" id="IPR024079">
    <property type="entry name" value="MetalloPept_cat_dom_sf"/>
</dbReference>
<sequence>MIKSTFIRQVNNFKRVAPLTFALITGIFSSTPAQAIQFNFTYTQNTSQEVVDGFLAAGDIWSSKIGNTFLDPSCSCKKDTTVNIYIDFTQLGNSKGLGATRPTMLRFNYQKFLNSSFKSITSIDDLTAFKSLQIAQSNKEYFLQSLGVDLQENTYEENLNILQQQGFNINSALDNVEANSNSTITAQAQDIFKQLNLTQLQNLNRDLVEFDSSTFNMRIEDHNTVNVDNRDQVDMVKTLDPETIIDQNGNDNNKKIWLTRANAKALKLINGDDTKSDAEILLSNSMLDANREIISYADWLTQNPQGNFLEDTIWDFSRVSDPNAEVASNKFDFLTVALHEIGHALGVVSGVDAFNSLKMQAETNSTTLLEKDIALVSSMDLLRFSEESKQNGVFDWSSSGQTFLSIDGGQTKLADFADGNSYQTSHWSEHGGINGSPLGIMHPVLGKGEKLDITNLDLQLLDVLGYTKTDEEISLWLQGSAEQLTQNLSTASLQQTAKIFSLLNNVSEEQKEAWETKLIQAVMNMRDVNEETARKHVNDLEEFITNILVHFDFNHEYGNLWNNEWNFLMSYNGWGSSSGGFNFWQEMDTVSEGEPSQSSVTDGNGIEDAYSMFFDQEYQAETTPEPNAIAGFGILGIFGWLHRQYSKKLERFITTK</sequence>
<dbReference type="RefSeq" id="WP_027842799.1">
    <property type="nucleotide sequence ID" value="NZ_LMTZ01000031.1"/>
</dbReference>
<dbReference type="NCBIfam" id="NF038122">
    <property type="entry name" value="metallo_LGF"/>
    <property type="match status" value="1"/>
</dbReference>
<evidence type="ECO:0000256" key="1">
    <source>
        <dbReference type="SAM" id="SignalP"/>
    </source>
</evidence>
<name>A0A0V7ZXW6_9CYAN</name>
<protein>
    <recommendedName>
        <fullName evidence="4">Peptidase M10 metallopeptidase domain-containing protein</fullName>
    </recommendedName>
</protein>
<dbReference type="OrthoDB" id="8198236at2"/>
<accession>A0A0V7ZXW6</accession>
<evidence type="ECO:0000313" key="2">
    <source>
        <dbReference type="EMBL" id="KST69246.1"/>
    </source>
</evidence>
<reference evidence="2 3" key="1">
    <citation type="journal article" date="2015" name="Genome Announc.">
        <title>Draft Genome of the Euendolithic (true boring) Cyanobacterium Mastigocoleus testarum strain BC008.</title>
        <authorList>
            <person name="Guida B.S."/>
            <person name="Garcia-Pichel F."/>
        </authorList>
    </citation>
    <scope>NUCLEOTIDE SEQUENCE [LARGE SCALE GENOMIC DNA]</scope>
    <source>
        <strain evidence="2 3">BC008</strain>
    </source>
</reference>
<comment type="caution">
    <text evidence="2">The sequence shown here is derived from an EMBL/GenBank/DDBJ whole genome shotgun (WGS) entry which is preliminary data.</text>
</comment>
<dbReference type="SUPFAM" id="SSF55486">
    <property type="entry name" value="Metalloproteases ('zincins'), catalytic domain"/>
    <property type="match status" value="1"/>
</dbReference>
<keyword evidence="1" id="KW-0732">Signal</keyword>
<proteinExistence type="predicted"/>
<keyword evidence="3" id="KW-1185">Reference proteome</keyword>
<evidence type="ECO:0000313" key="3">
    <source>
        <dbReference type="Proteomes" id="UP000053372"/>
    </source>
</evidence>
<dbReference type="Gene3D" id="3.40.390.10">
    <property type="entry name" value="Collagenase (Catalytic Domain)"/>
    <property type="match status" value="1"/>
</dbReference>